<sequence length="170" mass="18350">MRLYTVHELSGATANGDGLEFVHEGFSWTGLFLGPVWLAFYRLWLALALYLVAMVLLVSVIEAAGLGSAGAVVCLVAFQFLFAGEANEIRRRALSRRGAREIAIASGHNLIEAERDFFRRWSGPSIVAGAAPSRPQPDETLPPLMPGAVWPRRAAHDDHGVLGLFPKAGG</sequence>
<feature type="transmembrane region" description="Helical" evidence="1">
    <location>
        <begin position="43"/>
        <end position="61"/>
    </location>
</feature>
<dbReference type="RefSeq" id="WP_152217562.1">
    <property type="nucleotide sequence ID" value="NZ_WESC01000021.1"/>
</dbReference>
<dbReference type="AlphaFoldDB" id="A0A6N6VGJ3"/>
<comment type="caution">
    <text evidence="2">The sequence shown here is derived from an EMBL/GenBank/DDBJ whole genome shotgun (WGS) entry which is preliminary data.</text>
</comment>
<keyword evidence="1" id="KW-1133">Transmembrane helix</keyword>
<reference evidence="2 3" key="1">
    <citation type="submission" date="2019-09" db="EMBL/GenBank/DDBJ databases">
        <title>Parvibaculum sedimenti sp. nov., isolated from sediment.</title>
        <authorList>
            <person name="Wang Y."/>
        </authorList>
    </citation>
    <scope>NUCLEOTIDE SEQUENCE [LARGE SCALE GENOMIC DNA]</scope>
    <source>
        <strain evidence="2 3">HXT-9</strain>
    </source>
</reference>
<dbReference type="Pfam" id="PF10947">
    <property type="entry name" value="DUF2628"/>
    <property type="match status" value="1"/>
</dbReference>
<dbReference type="Proteomes" id="UP000468901">
    <property type="component" value="Unassembled WGS sequence"/>
</dbReference>
<keyword evidence="1" id="KW-0472">Membrane</keyword>
<evidence type="ECO:0000256" key="1">
    <source>
        <dbReference type="SAM" id="Phobius"/>
    </source>
</evidence>
<keyword evidence="3" id="KW-1185">Reference proteome</keyword>
<accession>A0A6N6VGJ3</accession>
<gene>
    <name evidence="2" type="ORF">F2P47_16880</name>
</gene>
<evidence type="ECO:0000313" key="2">
    <source>
        <dbReference type="EMBL" id="KAB7738477.1"/>
    </source>
</evidence>
<protein>
    <submittedName>
        <fullName evidence="2">DUF2628 domain-containing protein</fullName>
    </submittedName>
</protein>
<dbReference type="EMBL" id="WESC01000021">
    <property type="protein sequence ID" value="KAB7738477.1"/>
    <property type="molecule type" value="Genomic_DNA"/>
</dbReference>
<dbReference type="InterPro" id="IPR024399">
    <property type="entry name" value="DUF2628"/>
</dbReference>
<organism evidence="2 3">
    <name type="scientific">Parvibaculum sedimenti</name>
    <dbReference type="NCBI Taxonomy" id="2608632"/>
    <lineage>
        <taxon>Bacteria</taxon>
        <taxon>Pseudomonadati</taxon>
        <taxon>Pseudomonadota</taxon>
        <taxon>Alphaproteobacteria</taxon>
        <taxon>Hyphomicrobiales</taxon>
        <taxon>Parvibaculaceae</taxon>
        <taxon>Parvibaculum</taxon>
    </lineage>
</organism>
<feature type="transmembrane region" description="Helical" evidence="1">
    <location>
        <begin position="67"/>
        <end position="87"/>
    </location>
</feature>
<name>A0A6N6VGJ3_9HYPH</name>
<keyword evidence="1" id="KW-0812">Transmembrane</keyword>
<proteinExistence type="predicted"/>
<evidence type="ECO:0000313" key="3">
    <source>
        <dbReference type="Proteomes" id="UP000468901"/>
    </source>
</evidence>